<dbReference type="PROSITE" id="PS51502">
    <property type="entry name" value="S_R_A_B_BARREL"/>
    <property type="match status" value="1"/>
</dbReference>
<protein>
    <submittedName>
        <fullName evidence="2">Dabb family protein</fullName>
    </submittedName>
</protein>
<organism evidence="2 3">
    <name type="scientific">Paradevosia shaoguanensis</name>
    <dbReference type="NCBI Taxonomy" id="1335043"/>
    <lineage>
        <taxon>Bacteria</taxon>
        <taxon>Pseudomonadati</taxon>
        <taxon>Pseudomonadota</taxon>
        <taxon>Alphaproteobacteria</taxon>
        <taxon>Hyphomicrobiales</taxon>
        <taxon>Devosiaceae</taxon>
        <taxon>Paradevosia</taxon>
    </lineage>
</organism>
<dbReference type="AlphaFoldDB" id="A0AA41QNA1"/>
<comment type="caution">
    <text evidence="2">The sequence shown here is derived from an EMBL/GenBank/DDBJ whole genome shotgun (WGS) entry which is preliminary data.</text>
</comment>
<feature type="domain" description="Stress-response A/B barrel" evidence="1">
    <location>
        <begin position="3"/>
        <end position="94"/>
    </location>
</feature>
<dbReference type="InterPro" id="IPR011008">
    <property type="entry name" value="Dimeric_a/b-barrel"/>
</dbReference>
<dbReference type="Pfam" id="PF07876">
    <property type="entry name" value="Dabb"/>
    <property type="match status" value="1"/>
</dbReference>
<name>A0AA41QNA1_9HYPH</name>
<keyword evidence="3" id="KW-1185">Reference proteome</keyword>
<reference evidence="2" key="1">
    <citation type="submission" date="2022-03" db="EMBL/GenBank/DDBJ databases">
        <title>The complete genome sequence of a Methyloterrigena soli.</title>
        <authorList>
            <person name="Zi Z."/>
        </authorList>
    </citation>
    <scope>NUCLEOTIDE SEQUENCE</scope>
    <source>
        <strain evidence="2">M48</strain>
    </source>
</reference>
<dbReference type="RefSeq" id="WP_281735441.1">
    <property type="nucleotide sequence ID" value="NZ_JAKETQ010000001.1"/>
</dbReference>
<dbReference type="Proteomes" id="UP001156140">
    <property type="component" value="Unassembled WGS sequence"/>
</dbReference>
<dbReference type="SUPFAM" id="SSF54909">
    <property type="entry name" value="Dimeric alpha+beta barrel"/>
    <property type="match status" value="1"/>
</dbReference>
<dbReference type="Gene3D" id="3.30.70.100">
    <property type="match status" value="1"/>
</dbReference>
<evidence type="ECO:0000259" key="1">
    <source>
        <dbReference type="PROSITE" id="PS51502"/>
    </source>
</evidence>
<evidence type="ECO:0000313" key="2">
    <source>
        <dbReference type="EMBL" id="MCI0126636.1"/>
    </source>
</evidence>
<gene>
    <name evidence="2" type="ORF">ML536_07330</name>
</gene>
<dbReference type="InterPro" id="IPR013097">
    <property type="entry name" value="Dabb"/>
</dbReference>
<dbReference type="EMBL" id="JALAZD010000001">
    <property type="protein sequence ID" value="MCI0126636.1"/>
    <property type="molecule type" value="Genomic_DNA"/>
</dbReference>
<proteinExistence type="predicted"/>
<accession>A0AA41QNA1</accession>
<evidence type="ECO:0000313" key="3">
    <source>
        <dbReference type="Proteomes" id="UP001156140"/>
    </source>
</evidence>
<dbReference type="SMART" id="SM00886">
    <property type="entry name" value="Dabb"/>
    <property type="match status" value="1"/>
</dbReference>
<sequence length="96" mass="10672">MSFRHITLVRFKPELTEAERLAYATAVIALHRDKGREVAAAPNVGSGPNHYDFAATVDFPDEAAFRAYIASPEHKAYVENFGKPMVDQLAVIQQII</sequence>